<protein>
    <submittedName>
        <fullName evidence="1">Uncharacterized protein</fullName>
    </submittedName>
</protein>
<proteinExistence type="predicted"/>
<comment type="caution">
    <text evidence="1">The sequence shown here is derived from an EMBL/GenBank/DDBJ whole genome shotgun (WGS) entry which is preliminary data.</text>
</comment>
<name>A0A6H3NRG5_9LEPT</name>
<accession>A0A6H3NRG5</accession>
<dbReference type="EMBL" id="RQHU01000019">
    <property type="protein sequence ID" value="TGN12815.1"/>
    <property type="molecule type" value="Genomic_DNA"/>
</dbReference>
<evidence type="ECO:0000313" key="1">
    <source>
        <dbReference type="EMBL" id="TGN12815.1"/>
    </source>
</evidence>
<reference evidence="1" key="1">
    <citation type="journal article" date="2019" name="PLoS Negl. Trop. Dis.">
        <title>Revisiting the worldwide diversity of Leptospira species in the environment.</title>
        <authorList>
            <person name="Vincent A.T."/>
            <person name="Schiettekatte O."/>
            <person name="Bourhy P."/>
            <person name="Veyrier F.J."/>
            <person name="Picardeau M."/>
        </authorList>
    </citation>
    <scope>NUCLEOTIDE SEQUENCE [LARGE SCALE GENOMIC DNA]</scope>
    <source>
        <strain evidence="1">201601109</strain>
    </source>
</reference>
<gene>
    <name evidence="1" type="ORF">EHR08_15825</name>
</gene>
<dbReference type="Proteomes" id="UP000297649">
    <property type="component" value="Unassembled WGS sequence"/>
</dbReference>
<evidence type="ECO:0000313" key="2">
    <source>
        <dbReference type="Proteomes" id="UP000297649"/>
    </source>
</evidence>
<dbReference type="AlphaFoldDB" id="A0A6H3NRG5"/>
<dbReference type="OrthoDB" id="10000738at2"/>
<dbReference type="RefSeq" id="WP_135744022.1">
    <property type="nucleotide sequence ID" value="NZ_RQHT01000012.1"/>
</dbReference>
<organism evidence="1 2">
    <name type="scientific">Leptospira bandrabouensis</name>
    <dbReference type="NCBI Taxonomy" id="2484903"/>
    <lineage>
        <taxon>Bacteria</taxon>
        <taxon>Pseudomonadati</taxon>
        <taxon>Spirochaetota</taxon>
        <taxon>Spirochaetia</taxon>
        <taxon>Leptospirales</taxon>
        <taxon>Leptospiraceae</taxon>
        <taxon>Leptospira</taxon>
    </lineage>
</organism>
<sequence>MIQLDSSWKGFRTTLARIKKALDESKSDQEISITIEGDNGIQEYSFETVPTSEAIKEIFSGSKKLIGYVYISDRLRHKQILFEETETVNTDPTPTKQSAPTGDFGNSLESLVTQMKMMFTASEEINRQRTQLLTDSFNQQLNATRVMYDERDKVFTELQRKEIELRIKEVEMSQKKKTELLESVIVGIGSGIKETIAWAKENPGDFAEVFSLLRSKATN</sequence>
<keyword evidence="2" id="KW-1185">Reference proteome</keyword>